<dbReference type="OrthoDB" id="9790266at2"/>
<feature type="domain" description="Ketoreductase" evidence="4">
    <location>
        <begin position="6"/>
        <end position="188"/>
    </location>
</feature>
<dbReference type="SMART" id="SM00822">
    <property type="entry name" value="PKS_KR"/>
    <property type="match status" value="1"/>
</dbReference>
<proteinExistence type="inferred from homology"/>
<dbReference type="InterPro" id="IPR057326">
    <property type="entry name" value="KR_dom"/>
</dbReference>
<evidence type="ECO:0000259" key="4">
    <source>
        <dbReference type="SMART" id="SM00822"/>
    </source>
</evidence>
<accession>A0A2S5GYU9</accession>
<dbReference type="CDD" id="cd05233">
    <property type="entry name" value="SDR_c"/>
    <property type="match status" value="1"/>
</dbReference>
<dbReference type="RefSeq" id="WP_104142139.1">
    <property type="nucleotide sequence ID" value="NZ_PREU01000001.1"/>
</dbReference>
<dbReference type="Proteomes" id="UP000239990">
    <property type="component" value="Unassembled WGS sequence"/>
</dbReference>
<dbReference type="Gene3D" id="3.40.50.720">
    <property type="entry name" value="NAD(P)-binding Rossmann-like Domain"/>
    <property type="match status" value="1"/>
</dbReference>
<evidence type="ECO:0000256" key="3">
    <source>
        <dbReference type="RuleBase" id="RU000363"/>
    </source>
</evidence>
<evidence type="ECO:0000313" key="6">
    <source>
        <dbReference type="Proteomes" id="UP000239990"/>
    </source>
</evidence>
<name>A0A2S5GYU9_9BURK</name>
<dbReference type="Pfam" id="PF00106">
    <property type="entry name" value="adh_short"/>
    <property type="match status" value="1"/>
</dbReference>
<protein>
    <submittedName>
        <fullName evidence="5">Short chain dehydrogenase</fullName>
    </submittedName>
</protein>
<dbReference type="InterPro" id="IPR036291">
    <property type="entry name" value="NAD(P)-bd_dom_sf"/>
</dbReference>
<dbReference type="SUPFAM" id="SSF51735">
    <property type="entry name" value="NAD(P)-binding Rossmann-fold domains"/>
    <property type="match status" value="1"/>
</dbReference>
<dbReference type="NCBIfam" id="NF006565">
    <property type="entry name" value="PRK09072.1"/>
    <property type="match status" value="1"/>
</dbReference>
<gene>
    <name evidence="5" type="ORF">C4E15_02535</name>
</gene>
<dbReference type="PANTHER" id="PTHR44196">
    <property type="entry name" value="DEHYDROGENASE/REDUCTASE SDR FAMILY MEMBER 7B"/>
    <property type="match status" value="1"/>
</dbReference>
<dbReference type="GO" id="GO:0016020">
    <property type="term" value="C:membrane"/>
    <property type="evidence" value="ECO:0007669"/>
    <property type="project" value="TreeGrafter"/>
</dbReference>
<dbReference type="AlphaFoldDB" id="A0A2S5GYU9"/>
<organism evidence="5 6">
    <name type="scientific">Achromobacter spanius</name>
    <dbReference type="NCBI Taxonomy" id="217203"/>
    <lineage>
        <taxon>Bacteria</taxon>
        <taxon>Pseudomonadati</taxon>
        <taxon>Pseudomonadota</taxon>
        <taxon>Betaproteobacteria</taxon>
        <taxon>Burkholderiales</taxon>
        <taxon>Alcaligenaceae</taxon>
        <taxon>Achromobacter</taxon>
    </lineage>
</organism>
<comment type="similarity">
    <text evidence="1 3">Belongs to the short-chain dehydrogenases/reductases (SDR) family.</text>
</comment>
<dbReference type="PRINTS" id="PR00081">
    <property type="entry name" value="GDHRDH"/>
</dbReference>
<dbReference type="PRINTS" id="PR00080">
    <property type="entry name" value="SDRFAMILY"/>
</dbReference>
<sequence length="271" mass="28237">MSPRDASVVLTGAAGGLGSAIARRLVDEGARLLLVGRTAGPLLALAQSLNAGATDRLRVDALVVDVTTDSGRAAIVDAAAARGANVLINNAAVAAFGPADRLQADEAHRVMETNVVAPMMLIAGMLPVLRSHPRAQVLNIGSTLGSLGVPGFSVYGASKAALRLYTEALRRELADTGIRVQYYAPRGIDTPFNTPEVQAFNQATGSASDTPQAIAARVLRMLQRESRQGFEGGVEAIAARLNGLCPEWLDGAFSKHRRALTANKFPTGSSS</sequence>
<dbReference type="EMBL" id="PREU01000001">
    <property type="protein sequence ID" value="PPA78176.1"/>
    <property type="molecule type" value="Genomic_DNA"/>
</dbReference>
<dbReference type="GO" id="GO:0016491">
    <property type="term" value="F:oxidoreductase activity"/>
    <property type="evidence" value="ECO:0007669"/>
    <property type="project" value="UniProtKB-KW"/>
</dbReference>
<keyword evidence="2" id="KW-0560">Oxidoreductase</keyword>
<dbReference type="PROSITE" id="PS00061">
    <property type="entry name" value="ADH_SHORT"/>
    <property type="match status" value="1"/>
</dbReference>
<reference evidence="5 6" key="1">
    <citation type="submission" date="2018-02" db="EMBL/GenBank/DDBJ databases">
        <title>Draft Genome of Achromobacter spanius stain 6.</title>
        <authorList>
            <person name="Gunasekera T.S."/>
            <person name="Radwan O."/>
            <person name="Ruiz O.N."/>
        </authorList>
    </citation>
    <scope>NUCLEOTIDE SEQUENCE [LARGE SCALE GENOMIC DNA]</scope>
    <source>
        <strain evidence="5 6">6</strain>
    </source>
</reference>
<dbReference type="InterPro" id="IPR002347">
    <property type="entry name" value="SDR_fam"/>
</dbReference>
<evidence type="ECO:0000256" key="1">
    <source>
        <dbReference type="ARBA" id="ARBA00006484"/>
    </source>
</evidence>
<dbReference type="InterPro" id="IPR020904">
    <property type="entry name" value="Sc_DH/Rdtase_CS"/>
</dbReference>
<evidence type="ECO:0000256" key="2">
    <source>
        <dbReference type="ARBA" id="ARBA00023002"/>
    </source>
</evidence>
<dbReference type="PANTHER" id="PTHR44196:SF1">
    <property type="entry name" value="DEHYDROGENASE_REDUCTASE SDR FAMILY MEMBER 7B"/>
    <property type="match status" value="1"/>
</dbReference>
<comment type="caution">
    <text evidence="5">The sequence shown here is derived from an EMBL/GenBank/DDBJ whole genome shotgun (WGS) entry which is preliminary data.</text>
</comment>
<evidence type="ECO:0000313" key="5">
    <source>
        <dbReference type="EMBL" id="PPA78176.1"/>
    </source>
</evidence>